<sequence length="149" mass="16976">MEKNHKRTTRYENIADKVFLLLGYVKMSCTRDDIAVFQLKHAVMPEKSVLKTYIGGLGEIPAPLTGLGLMALYPNRTGVIQGIVSYGTDCKAEHTENCREKPESSWARISKDQFLTAHCSIYRLFVKPQMKLFCYWNVPSIHPLTRPVL</sequence>
<name>A0A4U5MDC5_STECR</name>
<comment type="caution">
    <text evidence="1">The sequence shown here is derived from an EMBL/GenBank/DDBJ whole genome shotgun (WGS) entry which is preliminary data.</text>
</comment>
<dbReference type="Proteomes" id="UP000298663">
    <property type="component" value="Unassembled WGS sequence"/>
</dbReference>
<proteinExistence type="predicted"/>
<evidence type="ECO:0000313" key="1">
    <source>
        <dbReference type="EMBL" id="TKR67121.1"/>
    </source>
</evidence>
<keyword evidence="2" id="KW-1185">Reference proteome</keyword>
<reference evidence="1 2" key="1">
    <citation type="journal article" date="2015" name="Genome Biol.">
        <title>Comparative genomics of Steinernema reveals deeply conserved gene regulatory networks.</title>
        <authorList>
            <person name="Dillman A.R."/>
            <person name="Macchietto M."/>
            <person name="Porter C.F."/>
            <person name="Rogers A."/>
            <person name="Williams B."/>
            <person name="Antoshechkin I."/>
            <person name="Lee M.M."/>
            <person name="Goodwin Z."/>
            <person name="Lu X."/>
            <person name="Lewis E.E."/>
            <person name="Goodrich-Blair H."/>
            <person name="Stock S.P."/>
            <person name="Adams B.J."/>
            <person name="Sternberg P.W."/>
            <person name="Mortazavi A."/>
        </authorList>
    </citation>
    <scope>NUCLEOTIDE SEQUENCE [LARGE SCALE GENOMIC DNA]</scope>
    <source>
        <strain evidence="1 2">ALL</strain>
    </source>
</reference>
<gene>
    <name evidence="1" type="ORF">L596_023323</name>
</gene>
<organism evidence="1 2">
    <name type="scientific">Steinernema carpocapsae</name>
    <name type="common">Entomopathogenic nematode</name>
    <dbReference type="NCBI Taxonomy" id="34508"/>
    <lineage>
        <taxon>Eukaryota</taxon>
        <taxon>Metazoa</taxon>
        <taxon>Ecdysozoa</taxon>
        <taxon>Nematoda</taxon>
        <taxon>Chromadorea</taxon>
        <taxon>Rhabditida</taxon>
        <taxon>Tylenchina</taxon>
        <taxon>Panagrolaimomorpha</taxon>
        <taxon>Strongyloidoidea</taxon>
        <taxon>Steinernematidae</taxon>
        <taxon>Steinernema</taxon>
    </lineage>
</organism>
<reference evidence="1 2" key="2">
    <citation type="journal article" date="2019" name="G3 (Bethesda)">
        <title>Hybrid Assembly of the Genome of the Entomopathogenic Nematode Steinernema carpocapsae Identifies the X-Chromosome.</title>
        <authorList>
            <person name="Serra L."/>
            <person name="Macchietto M."/>
            <person name="Macias-Munoz A."/>
            <person name="McGill C.J."/>
            <person name="Rodriguez I.M."/>
            <person name="Rodriguez B."/>
            <person name="Murad R."/>
            <person name="Mortazavi A."/>
        </authorList>
    </citation>
    <scope>NUCLEOTIDE SEQUENCE [LARGE SCALE GENOMIC DNA]</scope>
    <source>
        <strain evidence="1 2">ALL</strain>
    </source>
</reference>
<dbReference type="OrthoDB" id="5820960at2759"/>
<evidence type="ECO:0000313" key="2">
    <source>
        <dbReference type="Proteomes" id="UP000298663"/>
    </source>
</evidence>
<accession>A0A4U5MDC5</accession>
<protein>
    <submittedName>
        <fullName evidence="1">Uncharacterized protein</fullName>
    </submittedName>
</protein>
<dbReference type="AlphaFoldDB" id="A0A4U5MDC5"/>
<dbReference type="EMBL" id="AZBU02000008">
    <property type="protein sequence ID" value="TKR67121.1"/>
    <property type="molecule type" value="Genomic_DNA"/>
</dbReference>